<dbReference type="EMBL" id="JAXCGZ010013345">
    <property type="protein sequence ID" value="KAK7072770.1"/>
    <property type="molecule type" value="Genomic_DNA"/>
</dbReference>
<dbReference type="InterPro" id="IPR036259">
    <property type="entry name" value="MFS_trans_sf"/>
</dbReference>
<protein>
    <submittedName>
        <fullName evidence="6">Uncharacterized protein</fullName>
    </submittedName>
</protein>
<keyword evidence="2 5" id="KW-0812">Transmembrane</keyword>
<dbReference type="Gene3D" id="1.20.1250.20">
    <property type="entry name" value="MFS general substrate transporter like domains"/>
    <property type="match status" value="1"/>
</dbReference>
<accession>A0AAN8X5Z9</accession>
<feature type="transmembrane region" description="Helical" evidence="5">
    <location>
        <begin position="89"/>
        <end position="106"/>
    </location>
</feature>
<sequence>MPESVRWLVAQGRRAEAIKTIEKAAKVNKVDIPKDLLEDNGKESSTVEGELSVANSKADLVTEELGDAQPKNKKTVLDLLRKSNMRKRSLNMFFCWAVCTLVYYGLSSNSGNLGGNLYVNFILTMLIEIPSYVFSYLVLDRYLFFIAVVAP</sequence>
<dbReference type="Proteomes" id="UP001381693">
    <property type="component" value="Unassembled WGS sequence"/>
</dbReference>
<keyword evidence="7" id="KW-1185">Reference proteome</keyword>
<evidence type="ECO:0000256" key="3">
    <source>
        <dbReference type="ARBA" id="ARBA00022989"/>
    </source>
</evidence>
<evidence type="ECO:0000256" key="4">
    <source>
        <dbReference type="ARBA" id="ARBA00023136"/>
    </source>
</evidence>
<dbReference type="SUPFAM" id="SSF103473">
    <property type="entry name" value="MFS general substrate transporter"/>
    <property type="match status" value="1"/>
</dbReference>
<evidence type="ECO:0000256" key="5">
    <source>
        <dbReference type="SAM" id="Phobius"/>
    </source>
</evidence>
<evidence type="ECO:0000313" key="7">
    <source>
        <dbReference type="Proteomes" id="UP001381693"/>
    </source>
</evidence>
<dbReference type="AlphaFoldDB" id="A0AAN8X5Z9"/>
<proteinExistence type="predicted"/>
<evidence type="ECO:0000256" key="1">
    <source>
        <dbReference type="ARBA" id="ARBA00004141"/>
    </source>
</evidence>
<evidence type="ECO:0000256" key="2">
    <source>
        <dbReference type="ARBA" id="ARBA00022692"/>
    </source>
</evidence>
<keyword evidence="4 5" id="KW-0472">Membrane</keyword>
<dbReference type="GO" id="GO:0016020">
    <property type="term" value="C:membrane"/>
    <property type="evidence" value="ECO:0007669"/>
    <property type="project" value="UniProtKB-SubCell"/>
</dbReference>
<dbReference type="PANTHER" id="PTHR24064">
    <property type="entry name" value="SOLUTE CARRIER FAMILY 22 MEMBER"/>
    <property type="match status" value="1"/>
</dbReference>
<feature type="transmembrane region" description="Helical" evidence="5">
    <location>
        <begin position="118"/>
        <end position="139"/>
    </location>
</feature>
<reference evidence="6 7" key="1">
    <citation type="submission" date="2023-11" db="EMBL/GenBank/DDBJ databases">
        <title>Halocaridina rubra genome assembly.</title>
        <authorList>
            <person name="Smith C."/>
        </authorList>
    </citation>
    <scope>NUCLEOTIDE SEQUENCE [LARGE SCALE GENOMIC DNA]</scope>
    <source>
        <strain evidence="6">EP-1</strain>
        <tissue evidence="6">Whole</tissue>
    </source>
</reference>
<gene>
    <name evidence="6" type="ORF">SK128_009598</name>
</gene>
<name>A0AAN8X5Z9_HALRR</name>
<evidence type="ECO:0000313" key="6">
    <source>
        <dbReference type="EMBL" id="KAK7072770.1"/>
    </source>
</evidence>
<organism evidence="6 7">
    <name type="scientific">Halocaridina rubra</name>
    <name type="common">Hawaiian red shrimp</name>
    <dbReference type="NCBI Taxonomy" id="373956"/>
    <lineage>
        <taxon>Eukaryota</taxon>
        <taxon>Metazoa</taxon>
        <taxon>Ecdysozoa</taxon>
        <taxon>Arthropoda</taxon>
        <taxon>Crustacea</taxon>
        <taxon>Multicrustacea</taxon>
        <taxon>Malacostraca</taxon>
        <taxon>Eumalacostraca</taxon>
        <taxon>Eucarida</taxon>
        <taxon>Decapoda</taxon>
        <taxon>Pleocyemata</taxon>
        <taxon>Caridea</taxon>
        <taxon>Atyoidea</taxon>
        <taxon>Atyidae</taxon>
        <taxon>Halocaridina</taxon>
    </lineage>
</organism>
<comment type="caution">
    <text evidence="6">The sequence shown here is derived from an EMBL/GenBank/DDBJ whole genome shotgun (WGS) entry which is preliminary data.</text>
</comment>
<comment type="subcellular location">
    <subcellularLocation>
        <location evidence="1">Membrane</location>
        <topology evidence="1">Multi-pass membrane protein</topology>
    </subcellularLocation>
</comment>
<keyword evidence="3 5" id="KW-1133">Transmembrane helix</keyword>